<dbReference type="SUPFAM" id="SSF47336">
    <property type="entry name" value="ACP-like"/>
    <property type="match status" value="2"/>
</dbReference>
<dbReference type="Gene3D" id="3.30.559.10">
    <property type="entry name" value="Chloramphenicol acetyltransferase-like domain"/>
    <property type="match status" value="2"/>
</dbReference>
<dbReference type="SUPFAM" id="SSF56801">
    <property type="entry name" value="Acetyl-CoA synthetase-like"/>
    <property type="match status" value="2"/>
</dbReference>
<dbReference type="InterPro" id="IPR023213">
    <property type="entry name" value="CAT-like_dom_sf"/>
</dbReference>
<dbReference type="InterPro" id="IPR000873">
    <property type="entry name" value="AMP-dep_synth/lig_dom"/>
</dbReference>
<evidence type="ECO:0000256" key="4">
    <source>
        <dbReference type="SAM" id="MobiDB-lite"/>
    </source>
</evidence>
<organism evidence="6 7">
    <name type="scientific">Actinomycetospora straminea</name>
    <dbReference type="NCBI Taxonomy" id="663607"/>
    <lineage>
        <taxon>Bacteria</taxon>
        <taxon>Bacillati</taxon>
        <taxon>Actinomycetota</taxon>
        <taxon>Actinomycetes</taxon>
        <taxon>Pseudonocardiales</taxon>
        <taxon>Pseudonocardiaceae</taxon>
        <taxon>Actinomycetospora</taxon>
    </lineage>
</organism>
<evidence type="ECO:0000259" key="5">
    <source>
        <dbReference type="PROSITE" id="PS50075"/>
    </source>
</evidence>
<dbReference type="Pfam" id="PF13193">
    <property type="entry name" value="AMP-binding_C"/>
    <property type="match status" value="2"/>
</dbReference>
<dbReference type="RefSeq" id="WP_274232165.1">
    <property type="nucleotide sequence ID" value="NZ_BAABHQ010000015.1"/>
</dbReference>
<keyword evidence="3" id="KW-0597">Phosphoprotein</keyword>
<reference evidence="7" key="1">
    <citation type="journal article" date="2019" name="Int. J. Syst. Evol. Microbiol.">
        <title>The Global Catalogue of Microorganisms (GCM) 10K type strain sequencing project: providing services to taxonomists for standard genome sequencing and annotation.</title>
        <authorList>
            <consortium name="The Broad Institute Genomics Platform"/>
            <consortium name="The Broad Institute Genome Sequencing Center for Infectious Disease"/>
            <person name="Wu L."/>
            <person name="Ma J."/>
        </authorList>
    </citation>
    <scope>NUCLEOTIDE SEQUENCE [LARGE SCALE GENOMIC DNA]</scope>
    <source>
        <strain evidence="7">JCM 17983</strain>
    </source>
</reference>
<dbReference type="CDD" id="cd19540">
    <property type="entry name" value="LCL_NRPS-like"/>
    <property type="match status" value="1"/>
</dbReference>
<dbReference type="Gene3D" id="2.30.38.10">
    <property type="entry name" value="Luciferase, Domain 3"/>
    <property type="match status" value="1"/>
</dbReference>
<feature type="domain" description="Carrier" evidence="5">
    <location>
        <begin position="2030"/>
        <end position="2107"/>
    </location>
</feature>
<dbReference type="PROSITE" id="PS00012">
    <property type="entry name" value="PHOSPHOPANTETHEINE"/>
    <property type="match status" value="2"/>
</dbReference>
<dbReference type="Gene3D" id="3.40.50.12780">
    <property type="entry name" value="N-terminal domain of ligase-like"/>
    <property type="match status" value="1"/>
</dbReference>
<feature type="region of interest" description="Disordered" evidence="4">
    <location>
        <begin position="205"/>
        <end position="225"/>
    </location>
</feature>
<dbReference type="PANTHER" id="PTHR45527">
    <property type="entry name" value="NONRIBOSOMAL PEPTIDE SYNTHETASE"/>
    <property type="match status" value="1"/>
</dbReference>
<dbReference type="EMBL" id="BAABHQ010000015">
    <property type="protein sequence ID" value="GAA4887644.1"/>
    <property type="molecule type" value="Genomic_DNA"/>
</dbReference>
<sequence length="2141" mass="222707">MVEAHDLPLTGAQAGIWFAQHLDPSNPIYNTGERIDLRGPLAPDVLVAAIGDAVDEADALHVRFTTVDGEPRQVPLGAEERAAWSVTRVDLRGEADPEAAARDWMAGALGQPVDLDRGPLFAQALLRLADDHHVWFHSYHHVVMDAYGFSLIARRVAALYAARLAVDEAPVRRAGTLAELVAADADARERRREDDRAFWADRFPGPPEPATLGRGSRRSSSTFLRRGSTLPAAAVEEMEAAARAGGGHWPELVLAAVALYLHRLAGAPDVVLGVPMMGRLGGAASTTAARTPGMLVNIVPLRLAPTPATTVGELVGAVAAELAAVRDHQHYRFEDLRRDLRLDAGAGTAGARGEAALVGPWVNVKPFADKLRFGAETTGTARPVSGGPVHDLAVNVQRQPDGSLVLDLDANPATYDADALAGHHRRLAALLATLAATPPERAIGAVPLLDDAERDAALAAGTGAPLSSLPGGDLTAVLAAAAAAHPDRVAVTGPGGPSLTHAELDRRARGLAARLRAAGAGPDRLVAIALPRTPELVVAVLACVHAGAGWMPLDTDAPAARLALVVEDAMPTLALVAPETADALPGVATLDVTAAPTQPGRPGDLPPVDDAHVAHVIHTSGSTGRPKGVVVPRDALRTFLLDMHGRTGLRPGGELVAVTTIGFDIAALELLVPVLAGACVVVAPRRTVQDPAALADLLREHPDAVVQATPTLWRALADVAPEVLAGRTALVGGEALPASLAADLDTAGADVTNLYGPTETTVWSTAAHVSENHGQDREMRSHRAPPIGRAITGTRTRVLDRALQDVPDDVVGELYIAGAGLARGYLGRPSLTASRFVADPTGEPGARMYRTGDLVRRDASGVLHYLGRADDQVKVRGHRVEPGEIEAALDALDGIARSVVSLREDRLVAHVIADDGREPSTAEVRERLAGTLPEHMLPAAVAVVDAFPLTANGKVDKARLPAPALDATAPRREPAGPVEAALCAVVAEVLGVASVDPDDDFFALGGHSLLATRVVARAGDRLGGTLTVRDVFDAPTPAGLAARLDPAGDHTDAVAPLVPRTDRTTEPPLSPAQQRLWFLHRLHGPSATYNIPAVLRLRGALDTDALRAAVGDLVARHEALRTVPVEDDEGVARQHVVTDPEVPWTRIARPDDVEAAIDEAARTVVDVGTTIPVNATLIGDGSGDGSDHVLVLVVHHLAADEWSLATLADDLAAAYAARRAGRAPDRAPLAVQYADHTVWDAARLGDIDDAGSRAGAQLAWWRERLAGLPEEIALPTDRPRPAEPSGAGGVVRFTVDGELHRGVRALARDTGTTTFMVLHAAFAALLTGMGAGTDIAVGSPVTGRTDPALDPLVGLFVNNVVLRVDTGGHPTGRELLARVREADLDAVAHADVPFERVVQALDPGRALARHPLFQVMLSYREVRAEGPSMPGLDASLELRETGTAKFDLTVDLTETRGTDGLEGFVEHALDLYDEATVQALLDRWRRLLAALVAEPDRVVDTLPLVDLAEHDRLVAAGVGPRAVTDGRSLPERIAAVADGSPDGVAVRCGDETLTYRALVDRAGALAGALRDAGAGPGALVGVALPRTPQLVVALLAVLGSGAAYLPLDPEHPTARTQQVLDDAAPVAVVAEAGFDAGPVPVVAPDAGGDVTPMGGPVGDETVYTIYTSGSTGRPKGVVVPAGALEAFLGTMGERLPLGPGDRWVAVTTVSFDIAALELWLPLVCGAEVVLARREEILDPPALAWLISGSAVTQATPTLWQALVSDEAVDPAATLAGVRVLVGGEALPPALGARLAAAAAEVTNVYGPTETTIWSTAAHVSGIRGHDREFRSHGLGSPLAGERAYVLGAGLQPVPDGVVGELYLGGVGVTRGYHARPDLTAERFVADPHGAPGERMYRTGDLARRDPDGGLHYLGRVDDQVKVRGFRIELGDVTAALEATDGVAAAAAVVRAGTGDAPARLLGYVVGDPTADPAPDPETVRAAVAQRLPEHMVPVAVTVLDAFPTTPNGKIDTRALPEPDVEGAPAGGGRAPETDGERALCAVFAEVLAVPEVAAVGADSDFFALGGDSIASIRVVGRARAHGWAIAARDVFTRRTPAALAAAATPVAETDGHTAPSTPLVTLDDDELEDITDGWDAEWSVP</sequence>
<dbReference type="SMART" id="SM00823">
    <property type="entry name" value="PKS_PP"/>
    <property type="match status" value="2"/>
</dbReference>
<dbReference type="NCBIfam" id="TIGR01733">
    <property type="entry name" value="AA-adenyl-dom"/>
    <property type="match status" value="2"/>
</dbReference>
<evidence type="ECO:0000256" key="1">
    <source>
        <dbReference type="ARBA" id="ARBA00001957"/>
    </source>
</evidence>
<dbReference type="Gene3D" id="1.10.1200.10">
    <property type="entry name" value="ACP-like"/>
    <property type="match status" value="2"/>
</dbReference>
<evidence type="ECO:0000256" key="2">
    <source>
        <dbReference type="ARBA" id="ARBA00022450"/>
    </source>
</evidence>
<gene>
    <name evidence="6" type="ORF">GCM10023203_45670</name>
</gene>
<dbReference type="InterPro" id="IPR025110">
    <property type="entry name" value="AMP-bd_C"/>
</dbReference>
<evidence type="ECO:0000313" key="7">
    <source>
        <dbReference type="Proteomes" id="UP001500457"/>
    </source>
</evidence>
<dbReference type="Gene3D" id="3.30.559.30">
    <property type="entry name" value="Nonribosomal peptide synthetase, condensation domain"/>
    <property type="match status" value="2"/>
</dbReference>
<dbReference type="Pfam" id="PF00501">
    <property type="entry name" value="AMP-binding"/>
    <property type="match status" value="2"/>
</dbReference>
<protein>
    <recommendedName>
        <fullName evidence="5">Carrier domain-containing protein</fullName>
    </recommendedName>
</protein>
<dbReference type="InterPro" id="IPR006162">
    <property type="entry name" value="Ppantetheine_attach_site"/>
</dbReference>
<dbReference type="InterPro" id="IPR020806">
    <property type="entry name" value="PKS_PP-bd"/>
</dbReference>
<comment type="cofactor">
    <cofactor evidence="1">
        <name>pantetheine 4'-phosphate</name>
        <dbReference type="ChEBI" id="CHEBI:47942"/>
    </cofactor>
</comment>
<name>A0ABP9EUD6_9PSEU</name>
<dbReference type="Pfam" id="PF00550">
    <property type="entry name" value="PP-binding"/>
    <property type="match status" value="2"/>
</dbReference>
<dbReference type="PROSITE" id="PS00455">
    <property type="entry name" value="AMP_BINDING"/>
    <property type="match status" value="1"/>
</dbReference>
<feature type="domain" description="Carrier" evidence="5">
    <location>
        <begin position="973"/>
        <end position="1048"/>
    </location>
</feature>
<feature type="compositionally biased region" description="Low complexity" evidence="4">
    <location>
        <begin position="211"/>
        <end position="225"/>
    </location>
</feature>
<keyword evidence="7" id="KW-1185">Reference proteome</keyword>
<dbReference type="Proteomes" id="UP001500457">
    <property type="component" value="Unassembled WGS sequence"/>
</dbReference>
<dbReference type="InterPro" id="IPR042099">
    <property type="entry name" value="ANL_N_sf"/>
</dbReference>
<dbReference type="InterPro" id="IPR036736">
    <property type="entry name" value="ACP-like_sf"/>
</dbReference>
<dbReference type="InterPro" id="IPR001242">
    <property type="entry name" value="Condensation_dom"/>
</dbReference>
<comment type="caution">
    <text evidence="6">The sequence shown here is derived from an EMBL/GenBank/DDBJ whole genome shotgun (WGS) entry which is preliminary data.</text>
</comment>
<dbReference type="InterPro" id="IPR020845">
    <property type="entry name" value="AMP-binding_CS"/>
</dbReference>
<dbReference type="Gene3D" id="3.40.50.980">
    <property type="match status" value="2"/>
</dbReference>
<dbReference type="Gene3D" id="3.30.300.30">
    <property type="match status" value="2"/>
</dbReference>
<evidence type="ECO:0000313" key="6">
    <source>
        <dbReference type="EMBL" id="GAA4887644.1"/>
    </source>
</evidence>
<dbReference type="InterPro" id="IPR009081">
    <property type="entry name" value="PP-bd_ACP"/>
</dbReference>
<keyword evidence="2" id="KW-0596">Phosphopantetheine</keyword>
<dbReference type="SUPFAM" id="SSF52777">
    <property type="entry name" value="CoA-dependent acyltransferases"/>
    <property type="match status" value="4"/>
</dbReference>
<dbReference type="PANTHER" id="PTHR45527:SF1">
    <property type="entry name" value="FATTY ACID SYNTHASE"/>
    <property type="match status" value="1"/>
</dbReference>
<feature type="region of interest" description="Disordered" evidence="4">
    <location>
        <begin position="2007"/>
        <end position="2032"/>
    </location>
</feature>
<evidence type="ECO:0000256" key="3">
    <source>
        <dbReference type="ARBA" id="ARBA00022553"/>
    </source>
</evidence>
<accession>A0ABP9EUD6</accession>
<dbReference type="InterPro" id="IPR010071">
    <property type="entry name" value="AA_adenyl_dom"/>
</dbReference>
<proteinExistence type="predicted"/>
<dbReference type="Pfam" id="PF00668">
    <property type="entry name" value="Condensation"/>
    <property type="match status" value="2"/>
</dbReference>
<dbReference type="PROSITE" id="PS50075">
    <property type="entry name" value="CARRIER"/>
    <property type="match status" value="2"/>
</dbReference>
<dbReference type="InterPro" id="IPR045851">
    <property type="entry name" value="AMP-bd_C_sf"/>
</dbReference>